<keyword evidence="9" id="KW-0486">Methionine biosynthesis</keyword>
<dbReference type="AlphaFoldDB" id="A0A139Q1U5"/>
<dbReference type="NCBIfam" id="TIGR00676">
    <property type="entry name" value="fadh2"/>
    <property type="match status" value="1"/>
</dbReference>
<dbReference type="GO" id="GO:0005829">
    <property type="term" value="C:cytosol"/>
    <property type="evidence" value="ECO:0007669"/>
    <property type="project" value="InterPro"/>
</dbReference>
<reference evidence="13 14" key="1">
    <citation type="submission" date="2016-01" db="EMBL/GenBank/DDBJ databases">
        <title>Highly variable Streptococcus oralis are common among viridans streptococci isolated from primates.</title>
        <authorList>
            <person name="Denapaite D."/>
            <person name="Rieger M."/>
            <person name="Koendgen S."/>
            <person name="Brueckner R."/>
            <person name="Ochigava I."/>
            <person name="Kappeler P."/>
            <person name="Maetz-Rensing K."/>
            <person name="Leendertz F."/>
            <person name="Hakenbeck R."/>
        </authorList>
    </citation>
    <scope>NUCLEOTIDE SEQUENCE [LARGE SCALE GENOMIC DNA]</scope>
    <source>
        <strain evidence="13 14">DD27</strain>
    </source>
</reference>
<dbReference type="SUPFAM" id="SSF51730">
    <property type="entry name" value="FAD-linked oxidoreductase"/>
    <property type="match status" value="1"/>
</dbReference>
<keyword evidence="8" id="KW-0520">NAD</keyword>
<evidence type="ECO:0000256" key="2">
    <source>
        <dbReference type="ARBA" id="ARBA00004777"/>
    </source>
</evidence>
<keyword evidence="5 12" id="KW-0285">Flavoprotein</keyword>
<evidence type="ECO:0000256" key="10">
    <source>
        <dbReference type="ARBA" id="ARBA00034478"/>
    </source>
</evidence>
<evidence type="ECO:0000256" key="3">
    <source>
        <dbReference type="ARBA" id="ARBA00006743"/>
    </source>
</evidence>
<evidence type="ECO:0000256" key="7">
    <source>
        <dbReference type="ARBA" id="ARBA00023002"/>
    </source>
</evidence>
<dbReference type="Gene3D" id="3.20.20.220">
    <property type="match status" value="1"/>
</dbReference>
<comment type="catalytic activity">
    <reaction evidence="11">
        <text>(6S)-5-methyl-5,6,7,8-tetrahydrofolate + NAD(+) = (6R)-5,10-methylene-5,6,7,8-tetrahydrofolate + NADH + H(+)</text>
        <dbReference type="Rhea" id="RHEA:19821"/>
        <dbReference type="ChEBI" id="CHEBI:15378"/>
        <dbReference type="ChEBI" id="CHEBI:15636"/>
        <dbReference type="ChEBI" id="CHEBI:18608"/>
        <dbReference type="ChEBI" id="CHEBI:57540"/>
        <dbReference type="ChEBI" id="CHEBI:57945"/>
        <dbReference type="EC" id="1.5.1.54"/>
    </reaction>
    <physiologicalReaction direction="right-to-left" evidence="11">
        <dbReference type="Rhea" id="RHEA:19823"/>
    </physiologicalReaction>
</comment>
<comment type="caution">
    <text evidence="13">The sequence shown here is derived from an EMBL/GenBank/DDBJ whole genome shotgun (WGS) entry which is preliminary data.</text>
</comment>
<dbReference type="EMBL" id="LQNZ01000016">
    <property type="protein sequence ID" value="KXT96192.1"/>
    <property type="molecule type" value="Genomic_DNA"/>
</dbReference>
<evidence type="ECO:0000256" key="9">
    <source>
        <dbReference type="ARBA" id="ARBA00023167"/>
    </source>
</evidence>
<dbReference type="PATRIC" id="fig|1303.82.peg.243"/>
<comment type="similarity">
    <text evidence="3 12">Belongs to the methylenetetrahydrofolate reductase family.</text>
</comment>
<keyword evidence="4" id="KW-0028">Amino-acid biosynthesis</keyword>
<keyword evidence="7 12" id="KW-0560">Oxidoreductase</keyword>
<evidence type="ECO:0000256" key="8">
    <source>
        <dbReference type="ARBA" id="ARBA00023027"/>
    </source>
</evidence>
<dbReference type="InterPro" id="IPR003171">
    <property type="entry name" value="Mehydrof_redctse-like"/>
</dbReference>
<evidence type="ECO:0000313" key="13">
    <source>
        <dbReference type="EMBL" id="KXT96192.1"/>
    </source>
</evidence>
<dbReference type="Pfam" id="PF02219">
    <property type="entry name" value="MTHFR"/>
    <property type="match status" value="1"/>
</dbReference>
<protein>
    <recommendedName>
        <fullName evidence="12">Methylenetetrahydrofolate reductase</fullName>
        <ecNumber evidence="12">1.5.1.54</ecNumber>
    </recommendedName>
</protein>
<name>A0A139Q1U5_STROR</name>
<dbReference type="Proteomes" id="UP000072363">
    <property type="component" value="Unassembled WGS sequence"/>
</dbReference>
<dbReference type="GO" id="GO:0035999">
    <property type="term" value="P:tetrahydrofolate interconversion"/>
    <property type="evidence" value="ECO:0007669"/>
    <property type="project" value="UniProtKB-UniPathway"/>
</dbReference>
<dbReference type="InterPro" id="IPR029041">
    <property type="entry name" value="FAD-linked_oxidoreductase-like"/>
</dbReference>
<dbReference type="GO" id="GO:0009086">
    <property type="term" value="P:methionine biosynthetic process"/>
    <property type="evidence" value="ECO:0007669"/>
    <property type="project" value="UniProtKB-KW"/>
</dbReference>
<dbReference type="PANTHER" id="PTHR45754:SF3">
    <property type="entry name" value="METHYLENETETRAHYDROFOLATE REDUCTASE (NADPH)"/>
    <property type="match status" value="1"/>
</dbReference>
<dbReference type="GO" id="GO:0106312">
    <property type="term" value="F:methylenetetrahydrofolate reductase (NADH) activity"/>
    <property type="evidence" value="ECO:0007669"/>
    <property type="project" value="UniProtKB-EC"/>
</dbReference>
<dbReference type="PANTHER" id="PTHR45754">
    <property type="entry name" value="METHYLENETETRAHYDROFOLATE REDUCTASE"/>
    <property type="match status" value="1"/>
</dbReference>
<dbReference type="CDD" id="cd00537">
    <property type="entry name" value="MTHFR"/>
    <property type="match status" value="1"/>
</dbReference>
<gene>
    <name evidence="13" type="ORF">SORDD27_00230</name>
</gene>
<dbReference type="UniPathway" id="UPA00193"/>
<comment type="cofactor">
    <cofactor evidence="1 12">
        <name>FAD</name>
        <dbReference type="ChEBI" id="CHEBI:57692"/>
    </cofactor>
</comment>
<proteinExistence type="inferred from homology"/>
<evidence type="ECO:0000256" key="5">
    <source>
        <dbReference type="ARBA" id="ARBA00022630"/>
    </source>
</evidence>
<evidence type="ECO:0000256" key="11">
    <source>
        <dbReference type="ARBA" id="ARBA00048628"/>
    </source>
</evidence>
<evidence type="ECO:0000256" key="12">
    <source>
        <dbReference type="RuleBase" id="RU003862"/>
    </source>
</evidence>
<dbReference type="FunFam" id="3.20.20.220:FF:000016">
    <property type="entry name" value="Methylenetetrahydrofolate reductase"/>
    <property type="match status" value="1"/>
</dbReference>
<keyword evidence="6 12" id="KW-0274">FAD</keyword>
<evidence type="ECO:0000313" key="14">
    <source>
        <dbReference type="Proteomes" id="UP000072363"/>
    </source>
</evidence>
<evidence type="ECO:0000256" key="1">
    <source>
        <dbReference type="ARBA" id="ARBA00001974"/>
    </source>
</evidence>
<comment type="pathway">
    <text evidence="10">Amino-acid biosynthesis; L-methionine biosynthesis via de novo pathway.</text>
</comment>
<dbReference type="EC" id="1.5.1.54" evidence="12"/>
<dbReference type="InterPro" id="IPR004620">
    <property type="entry name" value="MTHF_reductase_bac"/>
</dbReference>
<accession>A0A139Q1U5</accession>
<organism evidence="13 14">
    <name type="scientific">Streptococcus oralis</name>
    <dbReference type="NCBI Taxonomy" id="1303"/>
    <lineage>
        <taxon>Bacteria</taxon>
        <taxon>Bacillati</taxon>
        <taxon>Bacillota</taxon>
        <taxon>Bacilli</taxon>
        <taxon>Lactobacillales</taxon>
        <taxon>Streptococcaceae</taxon>
        <taxon>Streptococcus</taxon>
    </lineage>
</organism>
<comment type="pathway">
    <text evidence="2 12">One-carbon metabolism; tetrahydrofolate interconversion.</text>
</comment>
<evidence type="ECO:0000256" key="4">
    <source>
        <dbReference type="ARBA" id="ARBA00022605"/>
    </source>
</evidence>
<evidence type="ECO:0000256" key="6">
    <source>
        <dbReference type="ARBA" id="ARBA00022827"/>
    </source>
</evidence>
<dbReference type="GO" id="GO:0071949">
    <property type="term" value="F:FAD binding"/>
    <property type="evidence" value="ECO:0007669"/>
    <property type="project" value="TreeGrafter"/>
</dbReference>
<sequence length="314" mass="35201">MTLTDQGTAWPSWLSSHEIKKKRIMTMSRQTPSLSFEVFPPNPAVGNDKIISALQDMQELAPHFISVTASNNKFNIKETTVRLADFIQNDLAIPTIAHLPAIYLTKEKVAETIADLDKVGVQKILALRGDIIPDVEPQKDFRYATDLIEFIKEQAPHFEIVGACYPEGHPDSPNQISDIQNLKKKVDAGCSSLVTQLFFDNERFYDFQDKCTLAGIDVPIHAGIMPILNRNQALRLLQTCENIHLPRKFKAILDKYEHDPESLRAAGLAYAVDQIVDLVTQDVAGVHLYTMNNAETAKYIHQATHALFNHQSLG</sequence>